<dbReference type="EMBL" id="MQVS01000004">
    <property type="protein sequence ID" value="OKL51862.1"/>
    <property type="molecule type" value="Genomic_DNA"/>
</dbReference>
<gene>
    <name evidence="2" type="ORF">BSZ40_05075</name>
</gene>
<dbReference type="PANTHER" id="PTHR30032">
    <property type="entry name" value="N-ACETYLMURAMOYL-L-ALANINE AMIDASE-RELATED"/>
    <property type="match status" value="1"/>
</dbReference>
<evidence type="ECO:0008006" key="4">
    <source>
        <dbReference type="Google" id="ProtNLM"/>
    </source>
</evidence>
<dbReference type="SUPFAM" id="SSF55486">
    <property type="entry name" value="Metalloproteases ('zincins'), catalytic domain"/>
    <property type="match status" value="1"/>
</dbReference>
<accession>A0A1Q5PWM0</accession>
<evidence type="ECO:0000256" key="1">
    <source>
        <dbReference type="SAM" id="SignalP"/>
    </source>
</evidence>
<feature type="chain" id="PRO_5013248243" description="Cell wall-binding repeat-containing protein" evidence="1">
    <location>
        <begin position="26"/>
        <end position="738"/>
    </location>
</feature>
<dbReference type="STRING" id="52770.BSZ40_05075"/>
<sequence>MLGRKYLTILPVLALFPGLVSPAVAHSAPGVISATVTANSFSPVLQGDEWQVDGESLLQLLAPDALGASPGAGERASGQLTGEVSLPPLTARGWRLQPQTWAAYRLAGEPGVIVEVTGKVADAAGVEGSAAFAFVPAGAAGRRVYGRVEHAGQAIRLAEETPGQVLVTSAPPESTPSAASAPLVPEEEIPATTPLAGSRGAPGESAEAPVADVLIVYSDNIARPKMLQTLPQWVAESNGALEKSGIALRLNLLAIEPVDYRQYQGEEGIYRDLNLLQQGKEGLAQAHALRNSLGADLVVMIVPSSVPWWLGGLSYVPYPAGSPDYALAVVPLSTGAHNFLHEVGHTLGAQHNRENAGEKPYLFPYSFGHRVPGVARTVMSYECKEIAPCPSRMQFSNPDIDFLGHPGVPSGTAEANNARSINEMARVITRYRARSLRLEGRSRFDTAVAVSRHLGEQVEQSDTVVLVSAAHLPDAVSAAPLATKLGAPLLYAETKSLPGQTAAELQRLRPRRVIVVGGELAISTQTVTEVSRLVGPAATIERISGSNRYRTSLAVARYGWPTGSNSAFLVSGLDYAGALAAGTAAGRADIPLLLVNGSARSLPSEVSDFLQVGTASGNVYLVGDPTKMSADIEGELQAHKATVRYAGGTEAEVAAQIAADHDGGGPVVIANGTRLVDALPSAVLAARLNGPLVYATKTCIPAPSQGVLTRHGPRQRILIGGVLSLDEQVQLGATCPGS</sequence>
<reference evidence="3" key="1">
    <citation type="submission" date="2016-12" db="EMBL/GenBank/DDBJ databases">
        <authorList>
            <person name="Meng X."/>
        </authorList>
    </citation>
    <scope>NUCLEOTIDE SEQUENCE [LARGE SCALE GENOMIC DNA]</scope>
    <source>
        <strain evidence="3">DSM 20732</strain>
    </source>
</reference>
<evidence type="ECO:0000313" key="3">
    <source>
        <dbReference type="Proteomes" id="UP000185612"/>
    </source>
</evidence>
<feature type="signal peptide" evidence="1">
    <location>
        <begin position="1"/>
        <end position="25"/>
    </location>
</feature>
<comment type="caution">
    <text evidence="2">The sequence shown here is derived from an EMBL/GenBank/DDBJ whole genome shotgun (WGS) entry which is preliminary data.</text>
</comment>
<dbReference type="GO" id="GO:0030288">
    <property type="term" value="C:outer membrane-bounded periplasmic space"/>
    <property type="evidence" value="ECO:0007669"/>
    <property type="project" value="TreeGrafter"/>
</dbReference>
<name>A0A1Q5PWM0_9ACTO</name>
<dbReference type="RefSeq" id="WP_073823958.1">
    <property type="nucleotide sequence ID" value="NZ_MQVS01000004.1"/>
</dbReference>
<dbReference type="InterPro" id="IPR007253">
    <property type="entry name" value="Cell_wall-bd_2"/>
</dbReference>
<dbReference type="InParanoid" id="A0A1Q5PWM0"/>
<dbReference type="InterPro" id="IPR051922">
    <property type="entry name" value="Bact_Sporulation_Assoc"/>
</dbReference>
<protein>
    <recommendedName>
        <fullName evidence="4">Cell wall-binding repeat-containing protein</fullName>
    </recommendedName>
</protein>
<keyword evidence="3" id="KW-1185">Reference proteome</keyword>
<dbReference type="OrthoDB" id="5116373at2"/>
<evidence type="ECO:0000313" key="2">
    <source>
        <dbReference type="EMBL" id="OKL51862.1"/>
    </source>
</evidence>
<organism evidence="2 3">
    <name type="scientific">Buchananella hordeovulneris</name>
    <dbReference type="NCBI Taxonomy" id="52770"/>
    <lineage>
        <taxon>Bacteria</taxon>
        <taxon>Bacillati</taxon>
        <taxon>Actinomycetota</taxon>
        <taxon>Actinomycetes</taxon>
        <taxon>Actinomycetales</taxon>
        <taxon>Actinomycetaceae</taxon>
        <taxon>Buchananella</taxon>
    </lineage>
</organism>
<dbReference type="PANTHER" id="PTHR30032:SF4">
    <property type="entry name" value="AMIDASE ENHANCER"/>
    <property type="match status" value="1"/>
</dbReference>
<proteinExistence type="predicted"/>
<dbReference type="AlphaFoldDB" id="A0A1Q5PWM0"/>
<keyword evidence="1" id="KW-0732">Signal</keyword>
<dbReference type="Pfam" id="PF04122">
    <property type="entry name" value="CW_binding_2"/>
    <property type="match status" value="3"/>
</dbReference>
<dbReference type="Gene3D" id="3.40.50.12090">
    <property type="match status" value="1"/>
</dbReference>
<dbReference type="Proteomes" id="UP000185612">
    <property type="component" value="Unassembled WGS sequence"/>
</dbReference>